<keyword evidence="2" id="KW-0687">Ribonucleoprotein</keyword>
<evidence type="ECO:0000313" key="3">
    <source>
        <dbReference type="Proteomes" id="UP000092555"/>
    </source>
</evidence>
<dbReference type="GeneID" id="30028144"/>
<dbReference type="AlphaFoldDB" id="A0A1A0H4S2"/>
<dbReference type="InterPro" id="IPR023674">
    <property type="entry name" value="Ribosomal_uL1-like"/>
</dbReference>
<dbReference type="OrthoDB" id="10251727at2759"/>
<evidence type="ECO:0000256" key="1">
    <source>
        <dbReference type="SAM" id="MobiDB-lite"/>
    </source>
</evidence>
<accession>A0A1A0H4S2</accession>
<keyword evidence="3" id="KW-1185">Reference proteome</keyword>
<evidence type="ECO:0000313" key="2">
    <source>
        <dbReference type="EMBL" id="OBA19036.1"/>
    </source>
</evidence>
<gene>
    <name evidence="2" type="ORF">METBIDRAFT_22488</name>
</gene>
<dbReference type="EMBL" id="LXTC01000008">
    <property type="protein sequence ID" value="OBA19036.1"/>
    <property type="molecule type" value="Genomic_DNA"/>
</dbReference>
<name>A0A1A0H4S2_9ASCO</name>
<dbReference type="Gene3D" id="3.40.50.790">
    <property type="match status" value="1"/>
</dbReference>
<feature type="compositionally biased region" description="Low complexity" evidence="1">
    <location>
        <begin position="7"/>
        <end position="34"/>
    </location>
</feature>
<protein>
    <submittedName>
        <fullName evidence="2">Ribosomal protein L1</fullName>
    </submittedName>
</protein>
<dbReference type="CDD" id="cd00403">
    <property type="entry name" value="Ribosomal_L1"/>
    <property type="match status" value="1"/>
</dbReference>
<feature type="region of interest" description="Disordered" evidence="1">
    <location>
        <begin position="1"/>
        <end position="45"/>
    </location>
</feature>
<feature type="non-terminal residue" evidence="2">
    <location>
        <position position="361"/>
    </location>
</feature>
<sequence length="361" mass="40312">MARKTRSSTSPKTPAKSTKPTSVDSTPVKSTAVSKSKKALKAQPKAAIQKEFGYVSKSQASKALEELKKFIARSKEISAKEGKEKSDLFADEDDKEENTQLVVRFELKKLYTKKAEFKPKLVALSKPYRNINGKTKTCLFLRDQFITSDEEVENIEKAQIPTLAKILTLTQLKTVYKTFEKRRELQKEYDIFVVDDAILSSMPSTLGKTFYQNTTKFPINVRVASTKSPKELSHQTLTNQINKVLSSSAFLPPVSTDISLTIGAIGPDFSEEELLSNIEQVLKQFPQELLVTVGLQTAGSPVLPLYYAERIYDDADVLENVADKDVENAEAEDVYTKALLELADESTVKQVLGKTMKAHKK</sequence>
<organism evidence="2 3">
    <name type="scientific">Metschnikowia bicuspidata var. bicuspidata NRRL YB-4993</name>
    <dbReference type="NCBI Taxonomy" id="869754"/>
    <lineage>
        <taxon>Eukaryota</taxon>
        <taxon>Fungi</taxon>
        <taxon>Dikarya</taxon>
        <taxon>Ascomycota</taxon>
        <taxon>Saccharomycotina</taxon>
        <taxon>Pichiomycetes</taxon>
        <taxon>Metschnikowiaceae</taxon>
        <taxon>Metschnikowia</taxon>
    </lineage>
</organism>
<dbReference type="GO" id="GO:0005840">
    <property type="term" value="C:ribosome"/>
    <property type="evidence" value="ECO:0007669"/>
    <property type="project" value="UniProtKB-KW"/>
</dbReference>
<reference evidence="2 3" key="1">
    <citation type="submission" date="2016-05" db="EMBL/GenBank/DDBJ databases">
        <title>Comparative genomics of biotechnologically important yeasts.</title>
        <authorList>
            <consortium name="DOE Joint Genome Institute"/>
            <person name="Riley R."/>
            <person name="Haridas S."/>
            <person name="Wolfe K.H."/>
            <person name="Lopes M.R."/>
            <person name="Hittinger C.T."/>
            <person name="Goker M."/>
            <person name="Salamov A."/>
            <person name="Wisecaver J."/>
            <person name="Long T.M."/>
            <person name="Aerts A.L."/>
            <person name="Barry K."/>
            <person name="Choi C."/>
            <person name="Clum A."/>
            <person name="Coughlan A.Y."/>
            <person name="Deshpande S."/>
            <person name="Douglass A.P."/>
            <person name="Hanson S.J."/>
            <person name="Klenk H.-P."/>
            <person name="LaButti K."/>
            <person name="Lapidus A."/>
            <person name="Lindquist E."/>
            <person name="Lipzen A."/>
            <person name="Meier-kolthoff J.P."/>
            <person name="Ohm R.A."/>
            <person name="Otillar R.P."/>
            <person name="Pangilinan J."/>
            <person name="Peng Y."/>
            <person name="Rokas A."/>
            <person name="Rosa C.A."/>
            <person name="Scheuner C."/>
            <person name="Sibirny A.A."/>
            <person name="Slot J.C."/>
            <person name="Stielow J.B."/>
            <person name="Sun H."/>
            <person name="Kurtzman C.P."/>
            <person name="Blackwell M."/>
            <person name="Grigoriev I.V."/>
            <person name="Jeffries T.W."/>
        </authorList>
    </citation>
    <scope>NUCLEOTIDE SEQUENCE [LARGE SCALE GENOMIC DNA]</scope>
    <source>
        <strain evidence="2 3">NRRL YB-4993</strain>
    </source>
</reference>
<dbReference type="InterPro" id="IPR016095">
    <property type="entry name" value="Ribosomal_uL1_3-a/b-sand"/>
</dbReference>
<dbReference type="Proteomes" id="UP000092555">
    <property type="component" value="Unassembled WGS sequence"/>
</dbReference>
<dbReference type="Pfam" id="PF00687">
    <property type="entry name" value="Ribosomal_L1"/>
    <property type="match status" value="1"/>
</dbReference>
<keyword evidence="2" id="KW-0689">Ribosomal protein</keyword>
<dbReference type="SUPFAM" id="SSF56808">
    <property type="entry name" value="Ribosomal protein L1"/>
    <property type="match status" value="1"/>
</dbReference>
<proteinExistence type="predicted"/>
<dbReference type="STRING" id="869754.A0A1A0H4S2"/>
<dbReference type="RefSeq" id="XP_018709571.1">
    <property type="nucleotide sequence ID" value="XM_018855168.1"/>
</dbReference>
<dbReference type="InterPro" id="IPR028364">
    <property type="entry name" value="Ribosomal_uL1/biogenesis"/>
</dbReference>
<comment type="caution">
    <text evidence="2">The sequence shown here is derived from an EMBL/GenBank/DDBJ whole genome shotgun (WGS) entry which is preliminary data.</text>
</comment>